<gene>
    <name evidence="1" type="ORF">Pla175_28460</name>
</gene>
<protein>
    <submittedName>
        <fullName evidence="1">Uncharacterized protein</fullName>
    </submittedName>
</protein>
<dbReference type="Proteomes" id="UP000317429">
    <property type="component" value="Chromosome"/>
</dbReference>
<organism evidence="1 2">
    <name type="scientific">Pirellulimonas nuda</name>
    <dbReference type="NCBI Taxonomy" id="2528009"/>
    <lineage>
        <taxon>Bacteria</taxon>
        <taxon>Pseudomonadati</taxon>
        <taxon>Planctomycetota</taxon>
        <taxon>Planctomycetia</taxon>
        <taxon>Pirellulales</taxon>
        <taxon>Lacipirellulaceae</taxon>
        <taxon>Pirellulimonas</taxon>
    </lineage>
</organism>
<evidence type="ECO:0000313" key="2">
    <source>
        <dbReference type="Proteomes" id="UP000317429"/>
    </source>
</evidence>
<proteinExistence type="predicted"/>
<name>A0A518DDE1_9BACT</name>
<evidence type="ECO:0000313" key="1">
    <source>
        <dbReference type="EMBL" id="QDU89456.1"/>
    </source>
</evidence>
<dbReference type="OrthoDB" id="10013287at2"/>
<dbReference type="AlphaFoldDB" id="A0A518DDE1"/>
<sequence length="203" mass="22614">MRPIAHTNESQVRAAIVSALHQLRDGDEAKRQLLADGVRELVVEMAAENDMALAALEREGKPSVAVLNSPNLVHFGLLVEAGHDAIRLLAKAALSPHAAKFFPNSGIWKPYAVAVSAFLWGESLDLPPCKPKGYEKHMVPYIDFMMASTEDERRQAKQGIADSFEVRNRDRRCRDWFGLDGDGEQPVKWDLRLYTLEAHLASV</sequence>
<accession>A0A518DDE1</accession>
<dbReference type="RefSeq" id="WP_145286020.1">
    <property type="nucleotide sequence ID" value="NZ_CP036291.1"/>
</dbReference>
<keyword evidence="2" id="KW-1185">Reference proteome</keyword>
<reference evidence="1 2" key="1">
    <citation type="submission" date="2019-02" db="EMBL/GenBank/DDBJ databases">
        <title>Deep-cultivation of Planctomycetes and their phenomic and genomic characterization uncovers novel biology.</title>
        <authorList>
            <person name="Wiegand S."/>
            <person name="Jogler M."/>
            <person name="Boedeker C."/>
            <person name="Pinto D."/>
            <person name="Vollmers J."/>
            <person name="Rivas-Marin E."/>
            <person name="Kohn T."/>
            <person name="Peeters S.H."/>
            <person name="Heuer A."/>
            <person name="Rast P."/>
            <person name="Oberbeckmann S."/>
            <person name="Bunk B."/>
            <person name="Jeske O."/>
            <person name="Meyerdierks A."/>
            <person name="Storesund J.E."/>
            <person name="Kallscheuer N."/>
            <person name="Luecker S."/>
            <person name="Lage O.M."/>
            <person name="Pohl T."/>
            <person name="Merkel B.J."/>
            <person name="Hornburger P."/>
            <person name="Mueller R.-W."/>
            <person name="Bruemmer F."/>
            <person name="Labrenz M."/>
            <person name="Spormann A.M."/>
            <person name="Op den Camp H."/>
            <person name="Overmann J."/>
            <person name="Amann R."/>
            <person name="Jetten M.S.M."/>
            <person name="Mascher T."/>
            <person name="Medema M.H."/>
            <person name="Devos D.P."/>
            <person name="Kaster A.-K."/>
            <person name="Ovreas L."/>
            <person name="Rohde M."/>
            <person name="Galperin M.Y."/>
            <person name="Jogler C."/>
        </authorList>
    </citation>
    <scope>NUCLEOTIDE SEQUENCE [LARGE SCALE GENOMIC DNA]</scope>
    <source>
        <strain evidence="1 2">Pla175</strain>
    </source>
</reference>
<dbReference type="KEGG" id="pnd:Pla175_28460"/>
<dbReference type="EMBL" id="CP036291">
    <property type="protein sequence ID" value="QDU89456.1"/>
    <property type="molecule type" value="Genomic_DNA"/>
</dbReference>